<dbReference type="Proteomes" id="UP000885738">
    <property type="component" value="Unassembled WGS sequence"/>
</dbReference>
<evidence type="ECO:0000256" key="1">
    <source>
        <dbReference type="SAM" id="Coils"/>
    </source>
</evidence>
<dbReference type="EMBL" id="DRIH01000095">
    <property type="protein sequence ID" value="HEC67760.1"/>
    <property type="molecule type" value="Genomic_DNA"/>
</dbReference>
<dbReference type="AlphaFoldDB" id="A0A7C1W3B2"/>
<accession>A0A7C1W3B2</accession>
<sequence>MKVKNVSIPIDIIIELLKKLNEEAKQEIFEKVFLEEDTTPLTIEEKREIEKAEKELKQGETISWPFGR</sequence>
<keyword evidence="1" id="KW-0175">Coiled coil</keyword>
<name>A0A7C1W3B2_DESA2</name>
<proteinExistence type="predicted"/>
<protein>
    <submittedName>
        <fullName evidence="2">Uncharacterized protein</fullName>
    </submittedName>
</protein>
<comment type="caution">
    <text evidence="2">The sequence shown here is derived from an EMBL/GenBank/DDBJ whole genome shotgun (WGS) entry which is preliminary data.</text>
</comment>
<reference evidence="2" key="1">
    <citation type="journal article" date="2020" name="mSystems">
        <title>Genome- and Community-Level Interaction Insights into Carbon Utilization and Element Cycling Functions of Hydrothermarchaeota in Hydrothermal Sediment.</title>
        <authorList>
            <person name="Zhou Z."/>
            <person name="Liu Y."/>
            <person name="Xu W."/>
            <person name="Pan J."/>
            <person name="Luo Z.H."/>
            <person name="Li M."/>
        </authorList>
    </citation>
    <scope>NUCLEOTIDE SEQUENCE [LARGE SCALE GENOMIC DNA]</scope>
    <source>
        <strain evidence="2">HyVt-389</strain>
    </source>
</reference>
<gene>
    <name evidence="2" type="ORF">ENI35_02970</name>
</gene>
<feature type="coiled-coil region" evidence="1">
    <location>
        <begin position="17"/>
        <end position="62"/>
    </location>
</feature>
<evidence type="ECO:0000313" key="2">
    <source>
        <dbReference type="EMBL" id="HEC67760.1"/>
    </source>
</evidence>
<organism evidence="2">
    <name type="scientific">Desulfofervidus auxilii</name>
    <dbReference type="NCBI Taxonomy" id="1621989"/>
    <lineage>
        <taxon>Bacteria</taxon>
        <taxon>Pseudomonadati</taxon>
        <taxon>Thermodesulfobacteriota</taxon>
        <taxon>Candidatus Desulfofervidia</taxon>
        <taxon>Candidatus Desulfofervidales</taxon>
        <taxon>Candidatus Desulfofervidaceae</taxon>
        <taxon>Candidatus Desulfofervidus</taxon>
    </lineage>
</organism>